<proteinExistence type="predicted"/>
<gene>
    <name evidence="2" type="ORF">ABEB36_009353</name>
</gene>
<organism evidence="2 3">
    <name type="scientific">Hypothenemus hampei</name>
    <name type="common">Coffee berry borer</name>
    <dbReference type="NCBI Taxonomy" id="57062"/>
    <lineage>
        <taxon>Eukaryota</taxon>
        <taxon>Metazoa</taxon>
        <taxon>Ecdysozoa</taxon>
        <taxon>Arthropoda</taxon>
        <taxon>Hexapoda</taxon>
        <taxon>Insecta</taxon>
        <taxon>Pterygota</taxon>
        <taxon>Neoptera</taxon>
        <taxon>Endopterygota</taxon>
        <taxon>Coleoptera</taxon>
        <taxon>Polyphaga</taxon>
        <taxon>Cucujiformia</taxon>
        <taxon>Curculionidae</taxon>
        <taxon>Scolytinae</taxon>
        <taxon>Hypothenemus</taxon>
    </lineage>
</organism>
<feature type="region of interest" description="Disordered" evidence="1">
    <location>
        <begin position="1"/>
        <end position="79"/>
    </location>
</feature>
<sequence length="110" mass="12436">MVKKHKRRRKSSGSSDLEDEISRKIRKLSKALEKKAKKRSVSPSEFSEVQPEDKNEDRSTNMPVEENTPLDLTEEEEGPSLDTEILELLGYDALASKNVGSKIHNNIAEI</sequence>
<evidence type="ECO:0000313" key="2">
    <source>
        <dbReference type="EMBL" id="KAL1493654.1"/>
    </source>
</evidence>
<protein>
    <submittedName>
        <fullName evidence="2">Uncharacterized protein</fullName>
    </submittedName>
</protein>
<comment type="caution">
    <text evidence="2">The sequence shown here is derived from an EMBL/GenBank/DDBJ whole genome shotgun (WGS) entry which is preliminary data.</text>
</comment>
<dbReference type="EMBL" id="JBDJPC010000007">
    <property type="protein sequence ID" value="KAL1493654.1"/>
    <property type="molecule type" value="Genomic_DNA"/>
</dbReference>
<keyword evidence="3" id="KW-1185">Reference proteome</keyword>
<feature type="compositionally biased region" description="Basic residues" evidence="1">
    <location>
        <begin position="24"/>
        <end position="40"/>
    </location>
</feature>
<reference evidence="2 3" key="1">
    <citation type="submission" date="2024-05" db="EMBL/GenBank/DDBJ databases">
        <title>Genetic variation in Jamaican populations of the coffee berry borer (Hypothenemus hampei).</title>
        <authorList>
            <person name="Errbii M."/>
            <person name="Myrie A."/>
        </authorList>
    </citation>
    <scope>NUCLEOTIDE SEQUENCE [LARGE SCALE GENOMIC DNA]</scope>
    <source>
        <strain evidence="2">JA-Hopewell-2020-01-JO</strain>
        <tissue evidence="2">Whole body</tissue>
    </source>
</reference>
<feature type="compositionally biased region" description="Basic residues" evidence="1">
    <location>
        <begin position="1"/>
        <end position="11"/>
    </location>
</feature>
<dbReference type="AlphaFoldDB" id="A0ABD1EGF7"/>
<dbReference type="Proteomes" id="UP001566132">
    <property type="component" value="Unassembled WGS sequence"/>
</dbReference>
<evidence type="ECO:0000313" key="3">
    <source>
        <dbReference type="Proteomes" id="UP001566132"/>
    </source>
</evidence>
<accession>A0ABD1EGF7</accession>
<evidence type="ECO:0000256" key="1">
    <source>
        <dbReference type="SAM" id="MobiDB-lite"/>
    </source>
</evidence>
<name>A0ABD1EGF7_HYPHA</name>